<proteinExistence type="predicted"/>
<name>A0AAJ1SQ50_9MICC</name>
<accession>A0AAJ1SQ50</accession>
<evidence type="ECO:0000313" key="2">
    <source>
        <dbReference type="Proteomes" id="UP001239267"/>
    </source>
</evidence>
<evidence type="ECO:0000313" key="1">
    <source>
        <dbReference type="EMBL" id="MDQ0144601.1"/>
    </source>
</evidence>
<comment type="caution">
    <text evidence="1">The sequence shown here is derived from an EMBL/GenBank/DDBJ whole genome shotgun (WGS) entry which is preliminary data.</text>
</comment>
<sequence>MDKASVRVIAVDDKATYSTGQDHSGREVCLIVQTNGPEQASTASCIAVEKFVHSGLTAMASGADPASQVVAHLLPADVDTSALTSVAARREAGVLHQVRSEGSGQLVLQRPNDGLPAVSELPIEGTADTFSFVKFPE</sequence>
<gene>
    <name evidence="1" type="ORF">J2T23_000475</name>
</gene>
<organism evidence="1 2">
    <name type="scientific">Pseudarthrobacter niigatensis</name>
    <dbReference type="NCBI Taxonomy" id="369935"/>
    <lineage>
        <taxon>Bacteria</taxon>
        <taxon>Bacillati</taxon>
        <taxon>Actinomycetota</taxon>
        <taxon>Actinomycetes</taxon>
        <taxon>Micrococcales</taxon>
        <taxon>Micrococcaceae</taxon>
        <taxon>Pseudarthrobacter</taxon>
    </lineage>
</organism>
<dbReference type="EMBL" id="JAUSTB010000001">
    <property type="protein sequence ID" value="MDQ0144601.1"/>
    <property type="molecule type" value="Genomic_DNA"/>
</dbReference>
<dbReference type="AlphaFoldDB" id="A0AAJ1SQ50"/>
<dbReference type="Proteomes" id="UP001239267">
    <property type="component" value="Unassembled WGS sequence"/>
</dbReference>
<reference evidence="1 2" key="1">
    <citation type="submission" date="2023-07" db="EMBL/GenBank/DDBJ databases">
        <title>Sorghum-associated microbial communities from plants grown in Nebraska, USA.</title>
        <authorList>
            <person name="Schachtman D."/>
        </authorList>
    </citation>
    <scope>NUCLEOTIDE SEQUENCE [LARGE SCALE GENOMIC DNA]</scope>
    <source>
        <strain evidence="1 2">DS1001</strain>
    </source>
</reference>
<protein>
    <submittedName>
        <fullName evidence="1">Uncharacterized protein</fullName>
    </submittedName>
</protein>
<keyword evidence="2" id="KW-1185">Reference proteome</keyword>